<gene>
    <name evidence="1" type="ORF">CFAM422_007675</name>
</gene>
<dbReference type="Proteomes" id="UP000801864">
    <property type="component" value="Unassembled WGS sequence"/>
</dbReference>
<evidence type="ECO:0000313" key="2">
    <source>
        <dbReference type="Proteomes" id="UP000801864"/>
    </source>
</evidence>
<reference evidence="1 2" key="1">
    <citation type="submission" date="2018-06" db="EMBL/GenBank/DDBJ databases">
        <title>Genome analysis of cellulolytic fungus Trichoderma lentiforme CFAM-422.</title>
        <authorList>
            <person name="Steindorff A.S."/>
            <person name="Formighieri E.F."/>
            <person name="Midorikawa G.E.O."/>
            <person name="Tamietti M.S."/>
            <person name="Ramos E.Z."/>
            <person name="Silva A.S."/>
            <person name="Bon E.P.S."/>
            <person name="Mendes T.D."/>
            <person name="Damaso M.C.T."/>
            <person name="Favaro L.C.L."/>
        </authorList>
    </citation>
    <scope>NUCLEOTIDE SEQUENCE [LARGE SCALE GENOMIC DNA]</scope>
    <source>
        <strain evidence="1 2">CFAM-422</strain>
    </source>
</reference>
<evidence type="ECO:0000313" key="1">
    <source>
        <dbReference type="EMBL" id="KAF3068515.1"/>
    </source>
</evidence>
<accession>A0A9P4XD27</accession>
<dbReference type="EMBL" id="QLNT01000013">
    <property type="protein sequence ID" value="KAF3068515.1"/>
    <property type="molecule type" value="Genomic_DNA"/>
</dbReference>
<comment type="caution">
    <text evidence="1">The sequence shown here is derived from an EMBL/GenBank/DDBJ whole genome shotgun (WGS) entry which is preliminary data.</text>
</comment>
<protein>
    <submittedName>
        <fullName evidence="1">Uncharacterized protein</fullName>
    </submittedName>
</protein>
<keyword evidence="2" id="KW-1185">Reference proteome</keyword>
<organism evidence="1 2">
    <name type="scientific">Trichoderma lentiforme</name>
    <dbReference type="NCBI Taxonomy" id="1567552"/>
    <lineage>
        <taxon>Eukaryota</taxon>
        <taxon>Fungi</taxon>
        <taxon>Dikarya</taxon>
        <taxon>Ascomycota</taxon>
        <taxon>Pezizomycotina</taxon>
        <taxon>Sordariomycetes</taxon>
        <taxon>Hypocreomycetidae</taxon>
        <taxon>Hypocreales</taxon>
        <taxon>Hypocreaceae</taxon>
        <taxon>Trichoderma</taxon>
    </lineage>
</organism>
<proteinExistence type="predicted"/>
<sequence>MPWQPLVRAEAIMGTLILTLGVVRNTSSLRRSVRNVVSFSGEQDAQSTRDPVTPLYISNFLWLRHCRVPLSALELRSWSTSTVKKNIGRHALLNNVGPIGPVTVSTLASM</sequence>
<dbReference type="AlphaFoldDB" id="A0A9P4XD27"/>
<name>A0A9P4XD27_9HYPO</name>